<evidence type="ECO:0000256" key="8">
    <source>
        <dbReference type="ARBA" id="ARBA00023326"/>
    </source>
</evidence>
<accession>A0A268AEX8</accession>
<organism evidence="12 13">
    <name type="scientific">Terribacillus saccharophilus</name>
    <dbReference type="NCBI Taxonomy" id="361277"/>
    <lineage>
        <taxon>Bacteria</taxon>
        <taxon>Bacillati</taxon>
        <taxon>Bacillota</taxon>
        <taxon>Bacilli</taxon>
        <taxon>Bacillales</taxon>
        <taxon>Bacillaceae</taxon>
        <taxon>Terribacillus</taxon>
    </lineage>
</organism>
<evidence type="ECO:0000256" key="2">
    <source>
        <dbReference type="ARBA" id="ARBA00007495"/>
    </source>
</evidence>
<keyword evidence="5 9" id="KW-0378">Hydrolase</keyword>
<dbReference type="OrthoDB" id="9809277at2"/>
<keyword evidence="10" id="KW-1133">Transmembrane helix</keyword>
<dbReference type="RefSeq" id="WP_095228976.1">
    <property type="nucleotide sequence ID" value="NZ_NPBD01000007.1"/>
</dbReference>
<evidence type="ECO:0000256" key="10">
    <source>
        <dbReference type="SAM" id="Phobius"/>
    </source>
</evidence>
<dbReference type="SMART" id="SM00633">
    <property type="entry name" value="Glyco_10"/>
    <property type="match status" value="1"/>
</dbReference>
<evidence type="ECO:0000313" key="12">
    <source>
        <dbReference type="EMBL" id="PAD22672.1"/>
    </source>
</evidence>
<keyword evidence="7 9" id="KW-0326">Glycosidase</keyword>
<dbReference type="SUPFAM" id="SSF51445">
    <property type="entry name" value="(Trans)glycosidases"/>
    <property type="match status" value="1"/>
</dbReference>
<evidence type="ECO:0000256" key="1">
    <source>
        <dbReference type="ARBA" id="ARBA00000681"/>
    </source>
</evidence>
<dbReference type="InterPro" id="IPR017853">
    <property type="entry name" value="GH"/>
</dbReference>
<evidence type="ECO:0000256" key="7">
    <source>
        <dbReference type="ARBA" id="ARBA00023295"/>
    </source>
</evidence>
<name>A0A268AEX8_9BACI</name>
<dbReference type="EMBL" id="NPBV01000002">
    <property type="protein sequence ID" value="PAD22672.1"/>
    <property type="molecule type" value="Genomic_DNA"/>
</dbReference>
<dbReference type="Proteomes" id="UP000216013">
    <property type="component" value="Unassembled WGS sequence"/>
</dbReference>
<protein>
    <recommendedName>
        <fullName evidence="9">Beta-xylanase</fullName>
        <ecNumber evidence="9">3.2.1.8</ecNumber>
    </recommendedName>
</protein>
<keyword evidence="4" id="KW-0732">Signal</keyword>
<evidence type="ECO:0000259" key="11">
    <source>
        <dbReference type="PROSITE" id="PS51760"/>
    </source>
</evidence>
<dbReference type="EC" id="3.2.1.8" evidence="9"/>
<dbReference type="Pfam" id="PF00331">
    <property type="entry name" value="Glyco_hydro_10"/>
    <property type="match status" value="1"/>
</dbReference>
<dbReference type="AlphaFoldDB" id="A0A268AEX8"/>
<feature type="domain" description="GH10" evidence="11">
    <location>
        <begin position="24"/>
        <end position="342"/>
    </location>
</feature>
<sequence length="345" mass="39324">MKKRKWIWIGGAILIIGIAIGGYLMEKQTLRKLAEDDDLLIGSSIRYDALLEDDTYQRLATTEFSSWTIENEMKMDAMQPEQGAFNFVKVDEMVQMAEEHDIKLRGHVLVWGEALPDWVSQQVVDRASAEQVLKTHIQEIVTHYKGSIDTFDVVNEAWNDDGTLRDTIWLRTIGPDYIPLAFQWAREANPDAKLYYNDFGNEMSNTKSEAMLEALSNWKEDGIPIDGIGLQTHVDAADPHFSKERIQEWFTRVEDAGFDIAVTEMDVKLQNLNNGDAKNVQAERFGDVMEVCLDIPACGEFTVWGISDNHSWVTEQESPNGNPLLFDENGQPKKAYNTLKRKLLF</sequence>
<keyword evidence="8 9" id="KW-0624">Polysaccharide degradation</keyword>
<feature type="transmembrane region" description="Helical" evidence="10">
    <location>
        <begin position="6"/>
        <end position="25"/>
    </location>
</feature>
<comment type="similarity">
    <text evidence="2 9">Belongs to the glycosyl hydrolase 10 (cellulase F) family.</text>
</comment>
<dbReference type="GO" id="GO:0045493">
    <property type="term" value="P:xylan catabolic process"/>
    <property type="evidence" value="ECO:0007669"/>
    <property type="project" value="UniProtKB-KW"/>
</dbReference>
<comment type="catalytic activity">
    <reaction evidence="1 9">
        <text>Endohydrolysis of (1-&gt;4)-beta-D-xylosidic linkages in xylans.</text>
        <dbReference type="EC" id="3.2.1.8"/>
    </reaction>
</comment>
<reference evidence="12 13" key="1">
    <citation type="submission" date="2017-07" db="EMBL/GenBank/DDBJ databases">
        <title>Isolation and whole genome analysis of endospore-forming bacteria from heroin.</title>
        <authorList>
            <person name="Kalinowski J."/>
            <person name="Ahrens B."/>
            <person name="Al-Dilaimi A."/>
            <person name="Winkler A."/>
            <person name="Wibberg D."/>
            <person name="Schleenbecker U."/>
            <person name="Ruckert C."/>
            <person name="Wolfel R."/>
            <person name="Grass G."/>
        </authorList>
    </citation>
    <scope>NUCLEOTIDE SEQUENCE [LARGE SCALE GENOMIC DNA]</scope>
    <source>
        <strain evidence="12 13">7528</strain>
    </source>
</reference>
<dbReference type="PANTHER" id="PTHR31490:SF88">
    <property type="entry name" value="BETA-XYLANASE"/>
    <property type="match status" value="1"/>
</dbReference>
<keyword evidence="6 9" id="KW-0119">Carbohydrate metabolism</keyword>
<keyword evidence="10" id="KW-0812">Transmembrane</keyword>
<dbReference type="PROSITE" id="PS51760">
    <property type="entry name" value="GH10_2"/>
    <property type="match status" value="1"/>
</dbReference>
<evidence type="ECO:0000313" key="13">
    <source>
        <dbReference type="Proteomes" id="UP000216013"/>
    </source>
</evidence>
<gene>
    <name evidence="12" type="ORF">CHH64_02880</name>
</gene>
<evidence type="ECO:0000256" key="9">
    <source>
        <dbReference type="RuleBase" id="RU361174"/>
    </source>
</evidence>
<evidence type="ECO:0000256" key="6">
    <source>
        <dbReference type="ARBA" id="ARBA00023277"/>
    </source>
</evidence>
<evidence type="ECO:0000256" key="3">
    <source>
        <dbReference type="ARBA" id="ARBA00022651"/>
    </source>
</evidence>
<evidence type="ECO:0000256" key="4">
    <source>
        <dbReference type="ARBA" id="ARBA00022729"/>
    </source>
</evidence>
<dbReference type="Gene3D" id="3.20.20.80">
    <property type="entry name" value="Glycosidases"/>
    <property type="match status" value="1"/>
</dbReference>
<dbReference type="GO" id="GO:0031176">
    <property type="term" value="F:endo-1,4-beta-xylanase activity"/>
    <property type="evidence" value="ECO:0007669"/>
    <property type="project" value="UniProtKB-EC"/>
</dbReference>
<comment type="caution">
    <text evidence="12">The sequence shown here is derived from an EMBL/GenBank/DDBJ whole genome shotgun (WGS) entry which is preliminary data.</text>
</comment>
<keyword evidence="3" id="KW-0858">Xylan degradation</keyword>
<dbReference type="InterPro" id="IPR001000">
    <property type="entry name" value="GH10_dom"/>
</dbReference>
<proteinExistence type="inferred from homology"/>
<dbReference type="InterPro" id="IPR044846">
    <property type="entry name" value="GH10"/>
</dbReference>
<evidence type="ECO:0000256" key="5">
    <source>
        <dbReference type="ARBA" id="ARBA00022801"/>
    </source>
</evidence>
<dbReference type="PANTHER" id="PTHR31490">
    <property type="entry name" value="GLYCOSYL HYDROLASE"/>
    <property type="match status" value="1"/>
</dbReference>
<keyword evidence="10" id="KW-0472">Membrane</keyword>
<dbReference type="PRINTS" id="PR00134">
    <property type="entry name" value="GLHYDRLASE10"/>
</dbReference>